<accession>A0A0C2V516</accession>
<gene>
    <name evidence="1" type="ORF">KR50_31550</name>
</gene>
<name>A0A0C2V516_9BACL</name>
<dbReference type="Proteomes" id="UP000031972">
    <property type="component" value="Unassembled WGS sequence"/>
</dbReference>
<dbReference type="EMBL" id="JXRR01000020">
    <property type="protein sequence ID" value="KIL44097.1"/>
    <property type="molecule type" value="Genomic_DNA"/>
</dbReference>
<evidence type="ECO:0000313" key="1">
    <source>
        <dbReference type="EMBL" id="KIL44097.1"/>
    </source>
</evidence>
<dbReference type="PATRIC" id="fig|220754.4.peg.3169"/>
<organism evidence="1 2">
    <name type="scientific">Jeotgalibacillus campisalis</name>
    <dbReference type="NCBI Taxonomy" id="220754"/>
    <lineage>
        <taxon>Bacteria</taxon>
        <taxon>Bacillati</taxon>
        <taxon>Bacillota</taxon>
        <taxon>Bacilli</taxon>
        <taxon>Bacillales</taxon>
        <taxon>Caryophanaceae</taxon>
        <taxon>Jeotgalibacillus</taxon>
    </lineage>
</organism>
<sequence length="43" mass="5132">MSENFLFFSGYYDKYGIFCDIMAGIMRYRAEMVEIEGHPENKK</sequence>
<evidence type="ECO:0000313" key="2">
    <source>
        <dbReference type="Proteomes" id="UP000031972"/>
    </source>
</evidence>
<dbReference type="AlphaFoldDB" id="A0A0C2V516"/>
<keyword evidence="2" id="KW-1185">Reference proteome</keyword>
<protein>
    <submittedName>
        <fullName evidence="1">Uncharacterized protein</fullName>
    </submittedName>
</protein>
<proteinExistence type="predicted"/>
<reference evidence="1 2" key="1">
    <citation type="submission" date="2015-01" db="EMBL/GenBank/DDBJ databases">
        <title>Jeotgalibacillus campisalis genome sequencing.</title>
        <authorList>
            <person name="Goh K.M."/>
            <person name="Chan K.-G."/>
            <person name="Yaakop A.S."/>
            <person name="Ee R."/>
            <person name="Gan H.M."/>
            <person name="Chan C.S."/>
        </authorList>
    </citation>
    <scope>NUCLEOTIDE SEQUENCE [LARGE SCALE GENOMIC DNA]</scope>
    <source>
        <strain evidence="1 2">SF-57</strain>
    </source>
</reference>
<comment type="caution">
    <text evidence="1">The sequence shown here is derived from an EMBL/GenBank/DDBJ whole genome shotgun (WGS) entry which is preliminary data.</text>
</comment>